<keyword evidence="3" id="KW-1185">Reference proteome</keyword>
<feature type="compositionally biased region" description="Pro residues" evidence="1">
    <location>
        <begin position="276"/>
        <end position="290"/>
    </location>
</feature>
<organism evidence="2 3">
    <name type="scientific">Phascolomyces articulosus</name>
    <dbReference type="NCBI Taxonomy" id="60185"/>
    <lineage>
        <taxon>Eukaryota</taxon>
        <taxon>Fungi</taxon>
        <taxon>Fungi incertae sedis</taxon>
        <taxon>Mucoromycota</taxon>
        <taxon>Mucoromycotina</taxon>
        <taxon>Mucoromycetes</taxon>
        <taxon>Mucorales</taxon>
        <taxon>Lichtheimiaceae</taxon>
        <taxon>Phascolomyces</taxon>
    </lineage>
</organism>
<evidence type="ECO:0000313" key="2">
    <source>
        <dbReference type="EMBL" id="KAI9260723.1"/>
    </source>
</evidence>
<feature type="region of interest" description="Disordered" evidence="1">
    <location>
        <begin position="270"/>
        <end position="301"/>
    </location>
</feature>
<sequence length="301" mass="33173">MPAGPVSSALSPPPRHTMTKRKLTEPPTSRSPVLVRLSIDLREEDENLILRSSPDSIQFSSSDYSSSMTPTSQRHHPFRSGTLGNNNGEEGFFSIPTTPVPEIPLKERRKRRSPLSIPDDLTLSLNNKSTASSTTTDGSSMTSKHQRRHRQSFYYSYQYQHSQQQQQQQPLSERRNSISSITSSSSTSSSAISEERHKAMNALEGLDRDKAQYDAVVGRRRTTNVTTTSPHNEPTPSLTPNSRPLYYPSSPSSVGTIVEESAKFTISAGAVCSSSSPPPPLSPQQLPPLPTSRIPESTMRH</sequence>
<feature type="compositionally biased region" description="Low complexity" evidence="1">
    <location>
        <begin position="129"/>
        <end position="143"/>
    </location>
</feature>
<protein>
    <submittedName>
        <fullName evidence="2">Uncharacterized protein</fullName>
    </submittedName>
</protein>
<feature type="region of interest" description="Disordered" evidence="1">
    <location>
        <begin position="220"/>
        <end position="253"/>
    </location>
</feature>
<dbReference type="EMBL" id="JAIXMP010000016">
    <property type="protein sequence ID" value="KAI9260723.1"/>
    <property type="molecule type" value="Genomic_DNA"/>
</dbReference>
<comment type="caution">
    <text evidence="2">The sequence shown here is derived from an EMBL/GenBank/DDBJ whole genome shotgun (WGS) entry which is preliminary data.</text>
</comment>
<feature type="region of interest" description="Disordered" evidence="1">
    <location>
        <begin position="1"/>
        <end position="194"/>
    </location>
</feature>
<feature type="compositionally biased region" description="Low complexity" evidence="1">
    <location>
        <begin position="177"/>
        <end position="192"/>
    </location>
</feature>
<proteinExistence type="predicted"/>
<accession>A0AAD5PDI0</accession>
<dbReference type="AlphaFoldDB" id="A0AAD5PDI0"/>
<feature type="compositionally biased region" description="Low complexity" evidence="1">
    <location>
        <begin position="52"/>
        <end position="72"/>
    </location>
</feature>
<feature type="compositionally biased region" description="Low complexity" evidence="1">
    <location>
        <begin position="152"/>
        <end position="169"/>
    </location>
</feature>
<feature type="compositionally biased region" description="Polar residues" evidence="1">
    <location>
        <begin position="229"/>
        <end position="239"/>
    </location>
</feature>
<evidence type="ECO:0000313" key="3">
    <source>
        <dbReference type="Proteomes" id="UP001209540"/>
    </source>
</evidence>
<reference evidence="2" key="2">
    <citation type="submission" date="2023-02" db="EMBL/GenBank/DDBJ databases">
        <authorList>
            <consortium name="DOE Joint Genome Institute"/>
            <person name="Mondo S.J."/>
            <person name="Chang Y."/>
            <person name="Wang Y."/>
            <person name="Ahrendt S."/>
            <person name="Andreopoulos W."/>
            <person name="Barry K."/>
            <person name="Beard J."/>
            <person name="Benny G.L."/>
            <person name="Blankenship S."/>
            <person name="Bonito G."/>
            <person name="Cuomo C."/>
            <person name="Desiro A."/>
            <person name="Gervers K.A."/>
            <person name="Hundley H."/>
            <person name="Kuo A."/>
            <person name="LaButti K."/>
            <person name="Lang B.F."/>
            <person name="Lipzen A."/>
            <person name="O'Donnell K."/>
            <person name="Pangilinan J."/>
            <person name="Reynolds N."/>
            <person name="Sandor L."/>
            <person name="Smith M.W."/>
            <person name="Tsang A."/>
            <person name="Grigoriev I.V."/>
            <person name="Stajich J.E."/>
            <person name="Spatafora J.W."/>
        </authorList>
    </citation>
    <scope>NUCLEOTIDE SEQUENCE</scope>
    <source>
        <strain evidence="2">RSA 2281</strain>
    </source>
</reference>
<feature type="compositionally biased region" description="Low complexity" evidence="1">
    <location>
        <begin position="240"/>
        <end position="253"/>
    </location>
</feature>
<evidence type="ECO:0000256" key="1">
    <source>
        <dbReference type="SAM" id="MobiDB-lite"/>
    </source>
</evidence>
<gene>
    <name evidence="2" type="ORF">BDA99DRAFT_513016</name>
</gene>
<reference evidence="2" key="1">
    <citation type="journal article" date="2022" name="IScience">
        <title>Evolution of zygomycete secretomes and the origins of terrestrial fungal ecologies.</title>
        <authorList>
            <person name="Chang Y."/>
            <person name="Wang Y."/>
            <person name="Mondo S."/>
            <person name="Ahrendt S."/>
            <person name="Andreopoulos W."/>
            <person name="Barry K."/>
            <person name="Beard J."/>
            <person name="Benny G.L."/>
            <person name="Blankenship S."/>
            <person name="Bonito G."/>
            <person name="Cuomo C."/>
            <person name="Desiro A."/>
            <person name="Gervers K.A."/>
            <person name="Hundley H."/>
            <person name="Kuo A."/>
            <person name="LaButti K."/>
            <person name="Lang B.F."/>
            <person name="Lipzen A."/>
            <person name="O'Donnell K."/>
            <person name="Pangilinan J."/>
            <person name="Reynolds N."/>
            <person name="Sandor L."/>
            <person name="Smith M.E."/>
            <person name="Tsang A."/>
            <person name="Grigoriev I.V."/>
            <person name="Stajich J.E."/>
            <person name="Spatafora J.W."/>
        </authorList>
    </citation>
    <scope>NUCLEOTIDE SEQUENCE</scope>
    <source>
        <strain evidence="2">RSA 2281</strain>
    </source>
</reference>
<dbReference type="Proteomes" id="UP001209540">
    <property type="component" value="Unassembled WGS sequence"/>
</dbReference>
<name>A0AAD5PDI0_9FUNG</name>